<proteinExistence type="predicted"/>
<name>A0ABU0LZJ8_9BACT</name>
<feature type="compositionally biased region" description="Polar residues" evidence="1">
    <location>
        <begin position="331"/>
        <end position="348"/>
    </location>
</feature>
<sequence>MKQKLKILHNKLVKANLFTFGLVGLASVGLTINYFSQVKPLTKNHLLENNIDHQAARVVNYVPWTSEGARRIIDVFSSPAMANRILTALKTANTSVAFDLDVNSTFTKEQLQKITELDLSNLSLTEIDDIFNPALVWSNLWSINLSNNNFGDYEIKFAKAQMPKLYKILASYANLNKMIDVSSYVEDPFDQTQENTDARKKAEEQYNKPLRTGVPRFYDLSHNSIREIPKYYLKINLAYLNLSHNKLGSGTDTDPMGVYATPWYSLKTTQNTSGLLSIQDPSIRGPYGISVYNSGDKKTGGSNEYKYTDEQVARWRQSPWPIRGLTFGNYNDVPNSTQSNNLDSSVTPGSDMKADAGGKKPYFDFGNNNLTSPMVFQNGNVTFDAKSATAPQQKSVKLYLGLEDYKRSAYKATQEAIITTAKSKGDENNPNANAELLVPQPDSIFPIMNLNAWSKKFEPGYNFNRPLFGVYGFRSFNGYGLFEQTEDSRTDNSEGNDWDNAVYATDPSKDEYAGTESKTGGGIKWNVPKLSDFGKATNGTWTGLYSPNINDPTAPTLDEFIKGTNNGVKSGFWGTKGFVPVNSDTAKNQKMSFTDPTNQTYYKRYKPFRTYFVTAKSFAKTDRGADYAVNTFDGNVFYDAANYQNFNAQLDFAPSGTSRTGLMANYAENPINLFNQTKDRKLQENQKTVIETIRHFASYYGTIPSAYLTGMAPATWVSNINRPSSFGVQPSTPTPYTSSLKTSNGLYNYSSHFNVVDQISTDLNVVNNFATQISQTSNFNLSEYQNKFPQNVNAQDILNGENKFWKTSQQFDRIYLKNLNEKDITFNYDAESGSVNYQFRVYSPGYSRQGRLMQPGDSNAVAIKDATPTIDVKVNQTITGFAKAQMQRETVRGTWETFSSSAVNARNFIESVAPQSIQSAISRIIDYNRVDANLIARTFKTNYLGNKARLGVSVSAIEQNQGDLISVHPDWIKDIVKNQATGTVEFKVEIPDYTLSNGIKISYPNKLKSATYKWTGLPKATTTVIGRITTLDQAEQTFTANSFSNDPVKLKLFQDISAKNPSAITAADIFNLGAVKTAVASWKVVNANNANNFFQLYPDDANGTLIWRVRIIADLVNGIPEQEISVLWERLANQSTTLSWKPQTQLKNLLLGKSPNRIKAEFKANSESFLTVANRPTDLALKGSDLVLNDGNFSIDESTGQIQFINVQLKNYYSNGIRYTDGKPTTTTSTATTAKYLTVANSPKYQGQQPISSLKWKPDNQIIANIKNYLKTHNLIKTDPNNSVITTVEQIINQMSLYDLKQAIVNNNLNLANLSLFDLTNISSKDLQLKASLNDSVIIDHLAGTLTFKNIVFNNWQSADNFDLITYELPVHTITGARGVNTFVWANNFSSALTSLPTSELQRIFGSPTLAPAYIDALNVGQKTIGNDNLVQNRYKVDPAKIKIDLNKGTITFESKAITVTNFVEKNQQPAQDYVVTQPKTYSWSNNSLTHYQINHQVSSPNGFKDDYAKFYFGYSYNLSSILPEQKQVVDEAITKLKIPNLVNQTVQEATNLIRNSLIEQNLARINHADLARINELKQQAVNQAVKTTDFSNYFYLPSYLAFVNSFTPIGVNRTYLIAEKITVDAKNLSQLVIQKPYIVNYHNSGKTELHGLTDFSYSIFLANKTTVSFKKYSGQKISSHLSTGEFRANFLPELWKNADLATMKADLEFLTANHKNLTVRRSDRWNRIQTAWRSTFEAQNVPLDSSYDSTVVYPTDITINSGERTLKVNKLIFALYANSPTEAGTIIADYEMLTTEIWVLNTGGSTTLVTNPDTDYQVLLQQAPTVLLRKLNLQLGHQTDPSFSFKQFADQKVFYLINSDPSVLSNAAKPTTNSGPVGEIGRIDLVDGQLRLSQIVIKNPWVNGQIGPSSTQSDITLHFSVQSTSLMPNNDLVIIHWLRQKFGQNKSITDLLKAFDTAVKSNSFNQQQFNTMLVKNHGLVRLNSVFEDPLTQARLNPNTKLIDAITINSNTGKITLKNLQIVNGYVKNHPQGKTPINLEALTIQVNTSFSTEFTTHFDQLTTDPALMNLSPSEVKEVLTANPQRLEALVRFADEHRIEKPEISLEANDLLGQLQINLNLANYYEKGVNLGIKTFTYTLSSFRNQLTVLIAPIFTVIGSVGLTFLLYFLWKKYKNQIEKFYINKIAKRSKKPK</sequence>
<evidence type="ECO:0008006" key="5">
    <source>
        <dbReference type="Google" id="ProtNLM"/>
    </source>
</evidence>
<dbReference type="RefSeq" id="WP_256547176.1">
    <property type="nucleotide sequence ID" value="NZ_CP101809.1"/>
</dbReference>
<keyword evidence="2" id="KW-0812">Transmembrane</keyword>
<protein>
    <recommendedName>
        <fullName evidence="5">ECM-binding protein homolog</fullName>
    </recommendedName>
</protein>
<dbReference type="SUPFAM" id="SSF52058">
    <property type="entry name" value="L domain-like"/>
    <property type="match status" value="1"/>
</dbReference>
<feature type="region of interest" description="Disordered" evidence="1">
    <location>
        <begin position="486"/>
        <end position="518"/>
    </location>
</feature>
<dbReference type="EMBL" id="JAUSWO010000001">
    <property type="protein sequence ID" value="MDQ0514135.1"/>
    <property type="molecule type" value="Genomic_DNA"/>
</dbReference>
<evidence type="ECO:0000313" key="3">
    <source>
        <dbReference type="EMBL" id="MDQ0514135.1"/>
    </source>
</evidence>
<feature type="region of interest" description="Disordered" evidence="1">
    <location>
        <begin position="331"/>
        <end position="353"/>
    </location>
</feature>
<evidence type="ECO:0000256" key="2">
    <source>
        <dbReference type="SAM" id="Phobius"/>
    </source>
</evidence>
<feature type="transmembrane region" description="Helical" evidence="2">
    <location>
        <begin position="12"/>
        <end position="35"/>
    </location>
</feature>
<reference evidence="3" key="1">
    <citation type="submission" date="2023-07" db="EMBL/GenBank/DDBJ databases">
        <title>Genomic Encyclopedia of Type Strains, Phase IV (KMG-IV): sequencing the most valuable type-strain genomes for metagenomic binning, comparative biology and taxonomic classification.</title>
        <authorList>
            <person name="Goeker M."/>
        </authorList>
    </citation>
    <scope>NUCLEOTIDE SEQUENCE [LARGE SCALE GENOMIC DNA]</scope>
    <source>
        <strain evidence="3">DSM 21204</strain>
    </source>
</reference>
<dbReference type="Gene3D" id="3.80.10.10">
    <property type="entry name" value="Ribonuclease Inhibitor"/>
    <property type="match status" value="1"/>
</dbReference>
<evidence type="ECO:0000256" key="1">
    <source>
        <dbReference type="SAM" id="MobiDB-lite"/>
    </source>
</evidence>
<comment type="caution">
    <text evidence="3">The sequence shown here is derived from an EMBL/GenBank/DDBJ whole genome shotgun (WGS) entry which is preliminary data.</text>
</comment>
<accession>A0ABU0LZJ8</accession>
<gene>
    <name evidence="3" type="ORF">J2Z62_000573</name>
</gene>
<organism evidence="3 4">
    <name type="scientific">Mycoplasmoides fastidiosum</name>
    <dbReference type="NCBI Taxonomy" id="92758"/>
    <lineage>
        <taxon>Bacteria</taxon>
        <taxon>Bacillati</taxon>
        <taxon>Mycoplasmatota</taxon>
        <taxon>Mycoplasmoidales</taxon>
        <taxon>Mycoplasmoidaceae</taxon>
        <taxon>Mycoplasmoides</taxon>
    </lineage>
</organism>
<evidence type="ECO:0000313" key="4">
    <source>
        <dbReference type="Proteomes" id="UP001240643"/>
    </source>
</evidence>
<dbReference type="Proteomes" id="UP001240643">
    <property type="component" value="Unassembled WGS sequence"/>
</dbReference>
<dbReference type="InterPro" id="IPR032675">
    <property type="entry name" value="LRR_dom_sf"/>
</dbReference>
<feature type="transmembrane region" description="Helical" evidence="2">
    <location>
        <begin position="2146"/>
        <end position="2170"/>
    </location>
</feature>
<keyword evidence="2" id="KW-1133">Transmembrane helix</keyword>
<keyword evidence="2" id="KW-0472">Membrane</keyword>
<keyword evidence="4" id="KW-1185">Reference proteome</keyword>